<evidence type="ECO:0008006" key="3">
    <source>
        <dbReference type="Google" id="ProtNLM"/>
    </source>
</evidence>
<dbReference type="RefSeq" id="WP_380024371.1">
    <property type="nucleotide sequence ID" value="NZ_JBHSHC010000022.1"/>
</dbReference>
<proteinExistence type="predicted"/>
<dbReference type="Proteomes" id="UP001596002">
    <property type="component" value="Unassembled WGS sequence"/>
</dbReference>
<evidence type="ECO:0000313" key="2">
    <source>
        <dbReference type="Proteomes" id="UP001596002"/>
    </source>
</evidence>
<sequence length="84" mass="9139">MPGLTFYIVFAEEKYAGNQLAVFTGAASLSDAEMQLNGSYDVRILKTIASICVSNKGMKSAENRYSTFERKTRGTKLMCLSAAA</sequence>
<reference evidence="2" key="1">
    <citation type="journal article" date="2019" name="Int. J. Syst. Evol. Microbiol.">
        <title>The Global Catalogue of Microorganisms (GCM) 10K type strain sequencing project: providing services to taxonomists for standard genome sequencing and annotation.</title>
        <authorList>
            <consortium name="The Broad Institute Genomics Platform"/>
            <consortium name="The Broad Institute Genome Sequencing Center for Infectious Disease"/>
            <person name="Wu L."/>
            <person name="Ma J."/>
        </authorList>
    </citation>
    <scope>NUCLEOTIDE SEQUENCE [LARGE SCALE GENOMIC DNA]</scope>
    <source>
        <strain evidence="2">WYCCWR 12678</strain>
    </source>
</reference>
<gene>
    <name evidence="1" type="ORF">ACFO8Q_03685</name>
</gene>
<accession>A0ABV9PWT2</accession>
<dbReference type="SUPFAM" id="SSF54506">
    <property type="entry name" value="Diaminopimelate epimerase-like"/>
    <property type="match status" value="1"/>
</dbReference>
<dbReference type="EMBL" id="JBHSHC010000022">
    <property type="protein sequence ID" value="MFC4766485.1"/>
    <property type="molecule type" value="Genomic_DNA"/>
</dbReference>
<comment type="caution">
    <text evidence="1">The sequence shown here is derived from an EMBL/GenBank/DDBJ whole genome shotgun (WGS) entry which is preliminary data.</text>
</comment>
<keyword evidence="2" id="KW-1185">Reference proteome</keyword>
<protein>
    <recommendedName>
        <fullName evidence="3">PhzF family phenazine biosynthesis protein</fullName>
    </recommendedName>
</protein>
<name>A0ABV9PWT2_9BACL</name>
<organism evidence="1 2">
    <name type="scientific">Effusibacillus consociatus</name>
    <dbReference type="NCBI Taxonomy" id="1117041"/>
    <lineage>
        <taxon>Bacteria</taxon>
        <taxon>Bacillati</taxon>
        <taxon>Bacillota</taxon>
        <taxon>Bacilli</taxon>
        <taxon>Bacillales</taxon>
        <taxon>Alicyclobacillaceae</taxon>
        <taxon>Effusibacillus</taxon>
    </lineage>
</organism>
<evidence type="ECO:0000313" key="1">
    <source>
        <dbReference type="EMBL" id="MFC4766485.1"/>
    </source>
</evidence>